<accession>A0A176VGM9</accession>
<reference evidence="2" key="2">
    <citation type="journal article" date="2019" name="Curr. Biol.">
        <title>Chromatin organization in early land plants reveals an ancestral association between H3K27me3, transposons, and constitutive heterochromatin.</title>
        <authorList>
            <person name="Montgomery S.A."/>
            <person name="Tanizawa Y."/>
            <person name="Galik B."/>
            <person name="Wang N."/>
            <person name="Ito T."/>
            <person name="Mochizuki T."/>
            <person name="Akimcheva S."/>
            <person name="Bowman J."/>
            <person name="Cognat V."/>
            <person name="Drouard L."/>
            <person name="Ekker H."/>
            <person name="Houng S."/>
            <person name="Kohchi T."/>
            <person name="Lin S."/>
            <person name="Liu L.D."/>
            <person name="Nakamura Y."/>
            <person name="Valeeva L.R."/>
            <person name="Shakirov E.V."/>
            <person name="Shippen D.E."/>
            <person name="Wei W."/>
            <person name="Yagura M."/>
            <person name="Yamaoka S."/>
            <person name="Yamato K.T."/>
            <person name="Liu C."/>
            <person name="Berger F."/>
        </authorList>
    </citation>
    <scope>NUCLEOTIDE SEQUENCE [LARGE SCALE GENOMIC DNA]</scope>
    <source>
        <strain evidence="2">Tak-1</strain>
    </source>
</reference>
<sequence>MISIAHSVSAARPPTCRRLLVTQLSPNAQCASLGLCNAPRFRSKLCRNVSPSSTRRCVKLRRKCQLKLVASHAISVSGDLAHGDGDEEGISQRAERELRVAEATAQINEEREVQVDGGAIGEVLVEYRLEESGHLSKVKVSVDEDGRSRTFRETVTARLQLQLQLLLQSVRKFSFRQFIKDYGKKKPGPEDMNFSAAVYDSKTGVDILTQWTSTELTLQHAQMARIAQDTRYLVLAFGLFGIVRILEAIVLTVTSRDPRKLLDASNALDPLTVAFLANGMRKPMVAMLNVDPTDLQEVNRLKMKFWKELHAFYERQWKVMATLGIARLLNLIGTHLPAAQFVTGKLKLVWDMMMTLPLF</sequence>
<dbReference type="EMBL" id="LVLJ01003709">
    <property type="protein sequence ID" value="OAE20054.1"/>
    <property type="molecule type" value="Genomic_DNA"/>
</dbReference>
<evidence type="ECO:0000313" key="5">
    <source>
        <dbReference type="Proteomes" id="UP001162541"/>
    </source>
</evidence>
<dbReference type="EMBL" id="AP019866">
    <property type="protein sequence ID" value="BBM97082.1"/>
    <property type="molecule type" value="Genomic_DNA"/>
</dbReference>
<keyword evidence="1" id="KW-0812">Transmembrane</keyword>
<feature type="transmembrane region" description="Helical" evidence="1">
    <location>
        <begin position="232"/>
        <end position="253"/>
    </location>
</feature>
<organism evidence="3 4">
    <name type="scientific">Marchantia polymorpha subsp. ruderalis</name>
    <dbReference type="NCBI Taxonomy" id="1480154"/>
    <lineage>
        <taxon>Eukaryota</taxon>
        <taxon>Viridiplantae</taxon>
        <taxon>Streptophyta</taxon>
        <taxon>Embryophyta</taxon>
        <taxon>Marchantiophyta</taxon>
        <taxon>Marchantiopsida</taxon>
        <taxon>Marchantiidae</taxon>
        <taxon>Marchantiales</taxon>
        <taxon>Marchantiaceae</taxon>
        <taxon>Marchantia</taxon>
    </lineage>
</organism>
<keyword evidence="1" id="KW-0472">Membrane</keyword>
<evidence type="ECO:0000313" key="2">
    <source>
        <dbReference type="EMBL" id="BBM97082.1"/>
    </source>
</evidence>
<reference evidence="5" key="3">
    <citation type="journal article" date="2020" name="Curr. Biol.">
        <title>Chromatin organization in early land plants reveals an ancestral association between H3K27me3, transposons, and constitutive heterochromatin.</title>
        <authorList>
            <person name="Montgomery S.A."/>
            <person name="Tanizawa Y."/>
            <person name="Galik B."/>
            <person name="Wang N."/>
            <person name="Ito T."/>
            <person name="Mochizuki T."/>
            <person name="Akimcheva S."/>
            <person name="Bowman J.L."/>
            <person name="Cognat V."/>
            <person name="Marechal-Drouard L."/>
            <person name="Ekker H."/>
            <person name="Hong S.F."/>
            <person name="Kohchi T."/>
            <person name="Lin S.S."/>
            <person name="Liu L.D."/>
            <person name="Nakamura Y."/>
            <person name="Valeeva L.R."/>
            <person name="Shakirov E.V."/>
            <person name="Shippen D.E."/>
            <person name="Wei W.L."/>
            <person name="Yagura M."/>
            <person name="Yamaoka S."/>
            <person name="Yamato K.T."/>
            <person name="Liu C."/>
            <person name="Berger F."/>
        </authorList>
    </citation>
    <scope>NUCLEOTIDE SEQUENCE [LARGE SCALE GENOMIC DNA]</scope>
    <source>
        <strain evidence="5">Tak-1</strain>
    </source>
</reference>
<evidence type="ECO:0000313" key="3">
    <source>
        <dbReference type="EMBL" id="OAE20054.1"/>
    </source>
</evidence>
<dbReference type="Proteomes" id="UP000077202">
    <property type="component" value="Unassembled WGS sequence"/>
</dbReference>
<evidence type="ECO:0000313" key="4">
    <source>
        <dbReference type="Proteomes" id="UP000077202"/>
    </source>
</evidence>
<dbReference type="Proteomes" id="UP001162541">
    <property type="component" value="Chromosome 1"/>
</dbReference>
<reference evidence="3 4" key="1">
    <citation type="submission" date="2016-03" db="EMBL/GenBank/DDBJ databases">
        <title>Mechanisms controlling the formation of the plant cell surface in tip-growing cells are functionally conserved among land plants.</title>
        <authorList>
            <person name="Honkanen S."/>
            <person name="Jones V.A."/>
            <person name="Morieri G."/>
            <person name="Champion C."/>
            <person name="Hetherington A.J."/>
            <person name="Kelly S."/>
            <person name="Saint-Marcoux D."/>
            <person name="Proust H."/>
            <person name="Prescott H."/>
            <person name="Dolan L."/>
        </authorList>
    </citation>
    <scope>NUCLEOTIDE SEQUENCE [LARGE SCALE GENOMIC DNA]</scope>
    <source>
        <strain evidence="4">cv. Tak-1 and cv. Tak-2</strain>
        <tissue evidence="3">Whole gametophyte</tissue>
    </source>
</reference>
<keyword evidence="1" id="KW-1133">Transmembrane helix</keyword>
<protein>
    <submittedName>
        <fullName evidence="3">Uncharacterized protein</fullName>
    </submittedName>
</protein>
<gene>
    <name evidence="3" type="ORF">AXG93_2584s1380</name>
    <name evidence="2" type="ORF">Mp_1g02900</name>
</gene>
<dbReference type="AlphaFoldDB" id="A0A176VGM9"/>
<evidence type="ECO:0000256" key="1">
    <source>
        <dbReference type="SAM" id="Phobius"/>
    </source>
</evidence>
<keyword evidence="4" id="KW-1185">Reference proteome</keyword>
<name>A0A176VGM9_MARPO</name>
<proteinExistence type="predicted"/>